<reference evidence="3 4" key="1">
    <citation type="journal article" date="2014" name="Genome Biol. Evol.">
        <title>Genome degeneration and adaptation in a nascent stage of symbiosis.</title>
        <authorList>
            <person name="Oakeson K.F."/>
            <person name="Gil R."/>
            <person name="Clayton A.L."/>
            <person name="Dunn D.M."/>
            <person name="von Niederhausern A.C."/>
            <person name="Hamil C."/>
            <person name="Aoyagi A."/>
            <person name="Duval B."/>
            <person name="Baca A."/>
            <person name="Silva F.J."/>
            <person name="Vallier A."/>
            <person name="Jackson D.G."/>
            <person name="Latorre A."/>
            <person name="Weiss R.B."/>
            <person name="Heddi A."/>
            <person name="Moya A."/>
            <person name="Dale C."/>
        </authorList>
    </citation>
    <scope>NUCLEOTIDE SEQUENCE [LARGE SCALE GENOMIC DNA]</scope>
    <source>
        <strain evidence="4">none</strain>
    </source>
</reference>
<dbReference type="Pfam" id="PF03960">
    <property type="entry name" value="ArsC"/>
    <property type="match status" value="1"/>
</dbReference>
<dbReference type="PANTHER" id="PTHR30041">
    <property type="entry name" value="ARSENATE REDUCTASE"/>
    <property type="match status" value="1"/>
</dbReference>
<dbReference type="Proteomes" id="UP000019025">
    <property type="component" value="Chromosome"/>
</dbReference>
<keyword evidence="4" id="KW-1185">Reference proteome</keyword>
<dbReference type="NCBIfam" id="TIGR01617">
    <property type="entry name" value="arsC_related"/>
    <property type="match status" value="1"/>
</dbReference>
<dbReference type="eggNOG" id="COG1393">
    <property type="taxonomic scope" value="Bacteria"/>
</dbReference>
<evidence type="ECO:0000313" key="4">
    <source>
        <dbReference type="Proteomes" id="UP000019025"/>
    </source>
</evidence>
<dbReference type="PROSITE" id="PS51353">
    <property type="entry name" value="ARSC"/>
    <property type="match status" value="1"/>
</dbReference>
<dbReference type="InterPro" id="IPR006504">
    <property type="entry name" value="Tscrpt_reg_Spx/MgsR"/>
</dbReference>
<accession>W0HKV1</accession>
<dbReference type="CDD" id="cd03035">
    <property type="entry name" value="ArsC_Yffb"/>
    <property type="match status" value="1"/>
</dbReference>
<dbReference type="KEGG" id="pes:SOPEG_3004"/>
<dbReference type="PATRIC" id="fig|2342.5.peg.3248"/>
<proteinExistence type="inferred from homology"/>
<name>W0HKV1_9GAMM</name>
<dbReference type="PANTHER" id="PTHR30041:SF8">
    <property type="entry name" value="PROTEIN YFFB"/>
    <property type="match status" value="1"/>
</dbReference>
<dbReference type="InterPro" id="IPR006660">
    <property type="entry name" value="Arsenate_reductase-like"/>
</dbReference>
<gene>
    <name evidence="3" type="primary">yffB</name>
    <name evidence="3" type="ORF">SOPEG_3004</name>
</gene>
<organism evidence="3 4">
    <name type="scientific">Candidatus Sodalis pierantonii str. SOPE</name>
    <dbReference type="NCBI Taxonomy" id="2342"/>
    <lineage>
        <taxon>Bacteria</taxon>
        <taxon>Pseudomonadati</taxon>
        <taxon>Pseudomonadota</taxon>
        <taxon>Gammaproteobacteria</taxon>
        <taxon>Enterobacterales</taxon>
        <taxon>Bruguierivoracaceae</taxon>
        <taxon>Sodalis</taxon>
    </lineage>
</organism>
<dbReference type="EMBL" id="CP006568">
    <property type="protein sequence ID" value="AHF74496.1"/>
    <property type="molecule type" value="Genomic_DNA"/>
</dbReference>
<evidence type="ECO:0000256" key="1">
    <source>
        <dbReference type="ARBA" id="ARBA00007198"/>
    </source>
</evidence>
<dbReference type="Gene3D" id="3.40.30.10">
    <property type="entry name" value="Glutaredoxin"/>
    <property type="match status" value="1"/>
</dbReference>
<dbReference type="AlphaFoldDB" id="W0HKV1"/>
<protein>
    <submittedName>
        <fullName evidence="3">Glutathione-dependent thiol reductase</fullName>
    </submittedName>
</protein>
<dbReference type="RefSeq" id="WP_025246134.1">
    <property type="nucleotide sequence ID" value="NZ_CP006568.1"/>
</dbReference>
<evidence type="ECO:0000256" key="2">
    <source>
        <dbReference type="PROSITE-ProRule" id="PRU01282"/>
    </source>
</evidence>
<sequence>MSNDLQHPIATLYGIKNCDTVKKARRWLDEQQVPYRFHDYRGDGLDAILLQRFIDRLGWQPLLNTRGTTWRKLSDQQRAEAGNARGAAALMLSQPAIIKRPLLQMADGRLLLGFSSQDYQQLTTSEV</sequence>
<dbReference type="SUPFAM" id="SSF52833">
    <property type="entry name" value="Thioredoxin-like"/>
    <property type="match status" value="1"/>
</dbReference>
<dbReference type="InterPro" id="IPR036249">
    <property type="entry name" value="Thioredoxin-like_sf"/>
</dbReference>
<dbReference type="HOGENOM" id="CLU_116644_2_1_6"/>
<dbReference type="NCBIfam" id="NF008107">
    <property type="entry name" value="PRK10853.1"/>
    <property type="match status" value="1"/>
</dbReference>
<dbReference type="STRING" id="2342.SOPEG_3004"/>
<comment type="similarity">
    <text evidence="1 2">Belongs to the ArsC family.</text>
</comment>
<evidence type="ECO:0000313" key="3">
    <source>
        <dbReference type="EMBL" id="AHF74496.1"/>
    </source>
</evidence>